<sequence length="40" mass="4440">MIKLHLSLEVTRPSLTSPSTFASILLITIHQLLLPMIPLT</sequence>
<evidence type="ECO:0000313" key="1">
    <source>
        <dbReference type="EMBL" id="VDC79928.1"/>
    </source>
</evidence>
<dbReference type="AlphaFoldDB" id="A0A3P6A6T3"/>
<organism evidence="1">
    <name type="scientific">Brassica campestris</name>
    <name type="common">Field mustard</name>
    <dbReference type="NCBI Taxonomy" id="3711"/>
    <lineage>
        <taxon>Eukaryota</taxon>
        <taxon>Viridiplantae</taxon>
        <taxon>Streptophyta</taxon>
        <taxon>Embryophyta</taxon>
        <taxon>Tracheophyta</taxon>
        <taxon>Spermatophyta</taxon>
        <taxon>Magnoliopsida</taxon>
        <taxon>eudicotyledons</taxon>
        <taxon>Gunneridae</taxon>
        <taxon>Pentapetalae</taxon>
        <taxon>rosids</taxon>
        <taxon>malvids</taxon>
        <taxon>Brassicales</taxon>
        <taxon>Brassicaceae</taxon>
        <taxon>Brassiceae</taxon>
        <taxon>Brassica</taxon>
    </lineage>
</organism>
<gene>
    <name evidence="1" type="ORF">BRAA03T11146Z</name>
</gene>
<name>A0A3P6A6T3_BRACM</name>
<dbReference type="EMBL" id="LR031572">
    <property type="protein sequence ID" value="VDC79928.1"/>
    <property type="molecule type" value="Genomic_DNA"/>
</dbReference>
<reference evidence="1" key="1">
    <citation type="submission" date="2018-11" db="EMBL/GenBank/DDBJ databases">
        <authorList>
            <consortium name="Genoscope - CEA"/>
            <person name="William W."/>
        </authorList>
    </citation>
    <scope>NUCLEOTIDE SEQUENCE</scope>
</reference>
<protein>
    <submittedName>
        <fullName evidence="1">Uncharacterized protein</fullName>
    </submittedName>
</protein>
<accession>A0A3P6A6T3</accession>
<proteinExistence type="predicted"/>